<reference evidence="1 2" key="1">
    <citation type="submission" date="2014-03" db="EMBL/GenBank/DDBJ databases">
        <title>Genome of Haematobacter massiliensis CCUG 47968.</title>
        <authorList>
            <person name="Wang D."/>
            <person name="Wang G."/>
        </authorList>
    </citation>
    <scope>NUCLEOTIDE SEQUENCE [LARGE SCALE GENOMIC DNA]</scope>
    <source>
        <strain evidence="1 2">CCUG 47968</strain>
    </source>
</reference>
<proteinExistence type="predicted"/>
<dbReference type="Pfam" id="PF00300">
    <property type="entry name" value="His_Phos_1"/>
    <property type="match status" value="1"/>
</dbReference>
<keyword evidence="2" id="KW-1185">Reference proteome</keyword>
<dbReference type="RefSeq" id="WP_035710712.1">
    <property type="nucleotide sequence ID" value="NZ_CAMIFG010000122.1"/>
</dbReference>
<sequence length="221" mass="24201">MVEITLVRHGQASFGAADYDRLSPLGHEQARLLGESLALRGRARPARVFLGSMRRHRETLEGLAPALGLDPDAATVHEGLNEFDGGALLACRFGCALPEDVRRDKRLYFRTLRETVLAWQRDEVEAPPESWRDFSARVSDALASMRAAGGDVLAVSSGGAISRMLVEVLGAPPAQMILLQLQMKNCAVSRLVGSGRGLFLHAFNEVPHLRTEEDDRLLTYA</sequence>
<dbReference type="PANTHER" id="PTHR48100:SF1">
    <property type="entry name" value="HISTIDINE PHOSPHATASE FAMILY PROTEIN-RELATED"/>
    <property type="match status" value="1"/>
</dbReference>
<protein>
    <submittedName>
        <fullName evidence="1">Phosphoglycerate mutase</fullName>
    </submittedName>
</protein>
<comment type="caution">
    <text evidence="1">The sequence shown here is derived from an EMBL/GenBank/DDBJ whole genome shotgun (WGS) entry which is preliminary data.</text>
</comment>
<dbReference type="PANTHER" id="PTHR48100">
    <property type="entry name" value="BROAD-SPECIFICITY PHOSPHATASE YOR283W-RELATED"/>
    <property type="match status" value="1"/>
</dbReference>
<dbReference type="CDD" id="cd07067">
    <property type="entry name" value="HP_PGM_like"/>
    <property type="match status" value="1"/>
</dbReference>
<dbReference type="eggNOG" id="COG0406">
    <property type="taxonomic scope" value="Bacteria"/>
</dbReference>
<dbReference type="EMBL" id="JGYG01000006">
    <property type="protein sequence ID" value="KFI29237.1"/>
    <property type="molecule type" value="Genomic_DNA"/>
</dbReference>
<dbReference type="STRING" id="195105.CN97_16285"/>
<gene>
    <name evidence="1" type="ORF">CN97_16285</name>
</gene>
<dbReference type="SUPFAM" id="SSF53254">
    <property type="entry name" value="Phosphoglycerate mutase-like"/>
    <property type="match status" value="1"/>
</dbReference>
<organism evidence="1 2">
    <name type="scientific">Haematobacter massiliensis</name>
    <dbReference type="NCBI Taxonomy" id="195105"/>
    <lineage>
        <taxon>Bacteria</taxon>
        <taxon>Pseudomonadati</taxon>
        <taxon>Pseudomonadota</taxon>
        <taxon>Alphaproteobacteria</taxon>
        <taxon>Rhodobacterales</taxon>
        <taxon>Paracoccaceae</taxon>
        <taxon>Haematobacter</taxon>
    </lineage>
</organism>
<dbReference type="InterPro" id="IPR013078">
    <property type="entry name" value="His_Pase_superF_clade-1"/>
</dbReference>
<dbReference type="InterPro" id="IPR029033">
    <property type="entry name" value="His_PPase_superfam"/>
</dbReference>
<evidence type="ECO:0000313" key="2">
    <source>
        <dbReference type="Proteomes" id="UP000028826"/>
    </source>
</evidence>
<dbReference type="SMART" id="SM00855">
    <property type="entry name" value="PGAM"/>
    <property type="match status" value="1"/>
</dbReference>
<name>A0A086Y4N7_9RHOB</name>
<dbReference type="InterPro" id="IPR050275">
    <property type="entry name" value="PGM_Phosphatase"/>
</dbReference>
<dbReference type="GO" id="GO:0016791">
    <property type="term" value="F:phosphatase activity"/>
    <property type="evidence" value="ECO:0007669"/>
    <property type="project" value="TreeGrafter"/>
</dbReference>
<dbReference type="OrthoDB" id="280692at2"/>
<evidence type="ECO:0000313" key="1">
    <source>
        <dbReference type="EMBL" id="KFI29237.1"/>
    </source>
</evidence>
<dbReference type="AlphaFoldDB" id="A0A086Y4N7"/>
<accession>A0A086Y4N7</accession>
<dbReference type="Gene3D" id="3.40.50.1240">
    <property type="entry name" value="Phosphoglycerate mutase-like"/>
    <property type="match status" value="1"/>
</dbReference>
<dbReference type="GO" id="GO:0005737">
    <property type="term" value="C:cytoplasm"/>
    <property type="evidence" value="ECO:0007669"/>
    <property type="project" value="TreeGrafter"/>
</dbReference>
<dbReference type="Proteomes" id="UP000028826">
    <property type="component" value="Unassembled WGS sequence"/>
</dbReference>